<keyword evidence="4 9" id="KW-0963">Cytoplasm</keyword>
<reference evidence="10 11" key="1">
    <citation type="submission" date="2019-12" db="EMBL/GenBank/DDBJ databases">
        <title>Isolation and characterization of three novel carbon monoxide-oxidizing members of Halobacteria from salione crusts and soils.</title>
        <authorList>
            <person name="Myers M.R."/>
            <person name="King G.M."/>
        </authorList>
    </citation>
    <scope>NUCLEOTIDE SEQUENCE [LARGE SCALE GENOMIC DNA]</scope>
    <source>
        <strain evidence="10 11">PCN9</strain>
    </source>
</reference>
<dbReference type="RefSeq" id="WP_159527064.1">
    <property type="nucleotide sequence ID" value="NZ_WUUU01000130.1"/>
</dbReference>
<dbReference type="GO" id="GO:0004045">
    <property type="term" value="F:peptidyl-tRNA hydrolase activity"/>
    <property type="evidence" value="ECO:0007669"/>
    <property type="project" value="UniProtKB-UniRule"/>
</dbReference>
<evidence type="ECO:0000313" key="10">
    <source>
        <dbReference type="EMBL" id="MXR21611.1"/>
    </source>
</evidence>
<keyword evidence="11" id="KW-1185">Reference proteome</keyword>
<dbReference type="EMBL" id="WUUU01000130">
    <property type="protein sequence ID" value="MXR21611.1"/>
    <property type="molecule type" value="Genomic_DNA"/>
</dbReference>
<evidence type="ECO:0000256" key="2">
    <source>
        <dbReference type="ARBA" id="ARBA00004496"/>
    </source>
</evidence>
<comment type="caution">
    <text evidence="10">The sequence shown here is derived from an EMBL/GenBank/DDBJ whole genome shotgun (WGS) entry which is preliminary data.</text>
</comment>
<dbReference type="InterPro" id="IPR002833">
    <property type="entry name" value="PTH2"/>
</dbReference>
<dbReference type="Proteomes" id="UP000471521">
    <property type="component" value="Unassembled WGS sequence"/>
</dbReference>
<evidence type="ECO:0000313" key="11">
    <source>
        <dbReference type="Proteomes" id="UP000471521"/>
    </source>
</evidence>
<evidence type="ECO:0000256" key="3">
    <source>
        <dbReference type="ARBA" id="ARBA00013260"/>
    </source>
</evidence>
<dbReference type="EC" id="3.1.1.29" evidence="3 9"/>
<evidence type="ECO:0000256" key="6">
    <source>
        <dbReference type="ARBA" id="ARBA00038050"/>
    </source>
</evidence>
<dbReference type="NCBIfam" id="TIGR00283">
    <property type="entry name" value="arch_pth2"/>
    <property type="match status" value="1"/>
</dbReference>
<dbReference type="SUPFAM" id="SSF102462">
    <property type="entry name" value="Peptidyl-tRNA hydrolase II"/>
    <property type="match status" value="1"/>
</dbReference>
<gene>
    <name evidence="9" type="primary">pth</name>
    <name evidence="10" type="ORF">GRX66_13710</name>
</gene>
<dbReference type="CDD" id="cd02430">
    <property type="entry name" value="PTH2"/>
    <property type="match status" value="1"/>
</dbReference>
<dbReference type="PANTHER" id="PTHR12649:SF11">
    <property type="entry name" value="PEPTIDYL-TRNA HYDROLASE 2, MITOCHONDRIAL"/>
    <property type="match status" value="1"/>
</dbReference>
<accession>A0A6B0SPQ5</accession>
<dbReference type="AlphaFoldDB" id="A0A6B0SPQ5"/>
<dbReference type="InterPro" id="IPR023476">
    <property type="entry name" value="Pep_tRNA_hydro_II_dom_sf"/>
</dbReference>
<evidence type="ECO:0000256" key="8">
    <source>
        <dbReference type="ARBA" id="ARBA00050038"/>
    </source>
</evidence>
<organism evidence="10 11">
    <name type="scientific">Halobacterium bonnevillei</name>
    <dbReference type="NCBI Taxonomy" id="2692200"/>
    <lineage>
        <taxon>Archaea</taxon>
        <taxon>Methanobacteriati</taxon>
        <taxon>Methanobacteriota</taxon>
        <taxon>Stenosarchaea group</taxon>
        <taxon>Halobacteria</taxon>
        <taxon>Halobacteriales</taxon>
        <taxon>Halobacteriaceae</taxon>
        <taxon>Halobacterium</taxon>
    </lineage>
</organism>
<comment type="subcellular location">
    <subcellularLocation>
        <location evidence="2 9">Cytoplasm</location>
    </subcellularLocation>
</comment>
<evidence type="ECO:0000256" key="7">
    <source>
        <dbReference type="ARBA" id="ARBA00048707"/>
    </source>
</evidence>
<dbReference type="GO" id="GO:0005829">
    <property type="term" value="C:cytosol"/>
    <property type="evidence" value="ECO:0007669"/>
    <property type="project" value="TreeGrafter"/>
</dbReference>
<comment type="catalytic activity">
    <reaction evidence="7 9">
        <text>an N-acyl-L-alpha-aminoacyl-tRNA + H2O = an N-acyl-L-amino acid + a tRNA + H(+)</text>
        <dbReference type="Rhea" id="RHEA:54448"/>
        <dbReference type="Rhea" id="RHEA-COMP:10123"/>
        <dbReference type="Rhea" id="RHEA-COMP:13883"/>
        <dbReference type="ChEBI" id="CHEBI:15377"/>
        <dbReference type="ChEBI" id="CHEBI:15378"/>
        <dbReference type="ChEBI" id="CHEBI:59874"/>
        <dbReference type="ChEBI" id="CHEBI:78442"/>
        <dbReference type="ChEBI" id="CHEBI:138191"/>
        <dbReference type="EC" id="3.1.1.29"/>
    </reaction>
</comment>
<evidence type="ECO:0000256" key="4">
    <source>
        <dbReference type="ARBA" id="ARBA00022490"/>
    </source>
</evidence>
<dbReference type="NCBIfam" id="NF003314">
    <property type="entry name" value="PRK04322.1"/>
    <property type="match status" value="1"/>
</dbReference>
<comment type="function">
    <text evidence="1 9">The natural substrate for this enzyme may be peptidyl-tRNAs which drop off the ribosome during protein synthesis.</text>
</comment>
<sequence>MKQVIAARTDIGMGQGKLAAQVAHASLKAYEYADEDVKRRWKAEGQQKVVVKASGERELYQIAEEANVRGLPSAVIEDAGRTQLEPGTPTAVAVGPAPDADVDQVTGDLSLF</sequence>
<dbReference type="InterPro" id="IPR034759">
    <property type="entry name" value="Pept_tRNA_hydro_arch"/>
</dbReference>
<proteinExistence type="inferred from homology"/>
<dbReference type="Gene3D" id="3.40.1490.10">
    <property type="entry name" value="Bit1"/>
    <property type="match status" value="1"/>
</dbReference>
<evidence type="ECO:0000256" key="9">
    <source>
        <dbReference type="HAMAP-Rule" id="MF_00628"/>
    </source>
</evidence>
<keyword evidence="5 9" id="KW-0378">Hydrolase</keyword>
<comment type="similarity">
    <text evidence="6 9">Belongs to the PTH2 family.</text>
</comment>
<dbReference type="PANTHER" id="PTHR12649">
    <property type="entry name" value="PEPTIDYL-TRNA HYDROLASE 2"/>
    <property type="match status" value="1"/>
</dbReference>
<name>A0A6B0SPQ5_9EURY</name>
<dbReference type="Pfam" id="PF01981">
    <property type="entry name" value="PTH2"/>
    <property type="match status" value="1"/>
</dbReference>
<dbReference type="FunFam" id="3.40.1490.10:FF:000001">
    <property type="entry name" value="Peptidyl-tRNA hydrolase 2"/>
    <property type="match status" value="1"/>
</dbReference>
<dbReference type="OrthoDB" id="6075at2157"/>
<evidence type="ECO:0000256" key="5">
    <source>
        <dbReference type="ARBA" id="ARBA00022801"/>
    </source>
</evidence>
<evidence type="ECO:0000256" key="1">
    <source>
        <dbReference type="ARBA" id="ARBA00003043"/>
    </source>
</evidence>
<dbReference type="GO" id="GO:0006412">
    <property type="term" value="P:translation"/>
    <property type="evidence" value="ECO:0007669"/>
    <property type="project" value="UniProtKB-UniRule"/>
</dbReference>
<protein>
    <recommendedName>
        <fullName evidence="8 9">Peptidyl-tRNA hydrolase</fullName>
        <shortName evidence="9">PTH</shortName>
        <ecNumber evidence="3 9">3.1.1.29</ecNumber>
    </recommendedName>
</protein>
<dbReference type="HAMAP" id="MF_00628">
    <property type="entry name" value="Pept_tRNA_hydro_arch"/>
    <property type="match status" value="1"/>
</dbReference>